<dbReference type="Gene3D" id="3.40.50.200">
    <property type="entry name" value="Peptidase S8/S53 domain"/>
    <property type="match status" value="2"/>
</dbReference>
<keyword evidence="6 12" id="KW-0645">Protease</keyword>
<dbReference type="InterPro" id="IPR045051">
    <property type="entry name" value="SBT"/>
</dbReference>
<dbReference type="EMBL" id="VIEB01000239">
    <property type="protein sequence ID" value="TQD99216.1"/>
    <property type="molecule type" value="Genomic_DNA"/>
</dbReference>
<dbReference type="Proteomes" id="UP000315295">
    <property type="component" value="Unassembled WGS sequence"/>
</dbReference>
<keyword evidence="7 14" id="KW-0732">Signal</keyword>
<dbReference type="InterPro" id="IPR000209">
    <property type="entry name" value="Peptidase_S8/S53_dom"/>
</dbReference>
<evidence type="ECO:0000256" key="13">
    <source>
        <dbReference type="SAM" id="MobiDB-lite"/>
    </source>
</evidence>
<feature type="compositionally biased region" description="Basic and acidic residues" evidence="13">
    <location>
        <begin position="209"/>
        <end position="218"/>
    </location>
</feature>
<feature type="chain" id="PRO_5021761000" description="Inhibitor I9 domain-containing protein" evidence="14">
    <location>
        <begin position="23"/>
        <end position="939"/>
    </location>
</feature>
<dbReference type="CDD" id="cd04852">
    <property type="entry name" value="Peptidases_S8_3"/>
    <property type="match status" value="1"/>
</dbReference>
<evidence type="ECO:0000256" key="9">
    <source>
        <dbReference type="ARBA" id="ARBA00022825"/>
    </source>
</evidence>
<dbReference type="GO" id="GO:0048046">
    <property type="term" value="C:apoplast"/>
    <property type="evidence" value="ECO:0007669"/>
    <property type="project" value="UniProtKB-SubCell"/>
</dbReference>
<feature type="domain" description="PA" evidence="16">
    <location>
        <begin position="686"/>
        <end position="763"/>
    </location>
</feature>
<comment type="similarity">
    <text evidence="3 12">Belongs to the peptidase S8 family.</text>
</comment>
<dbReference type="PRINTS" id="PR00723">
    <property type="entry name" value="SUBTILISIN"/>
</dbReference>
<dbReference type="PANTHER" id="PTHR10795">
    <property type="entry name" value="PROPROTEIN CONVERTASE SUBTILISIN/KEXIN"/>
    <property type="match status" value="1"/>
</dbReference>
<accession>A0A540MKA4</accession>
<dbReference type="InterPro" id="IPR010259">
    <property type="entry name" value="S8pro/Inhibitor_I9"/>
</dbReference>
<keyword evidence="5" id="KW-0964">Secreted</keyword>
<organism evidence="18 19">
    <name type="scientific">Malus baccata</name>
    <name type="common">Siberian crab apple</name>
    <name type="synonym">Pyrus baccata</name>
    <dbReference type="NCBI Taxonomy" id="106549"/>
    <lineage>
        <taxon>Eukaryota</taxon>
        <taxon>Viridiplantae</taxon>
        <taxon>Streptophyta</taxon>
        <taxon>Embryophyta</taxon>
        <taxon>Tracheophyta</taxon>
        <taxon>Spermatophyta</taxon>
        <taxon>Magnoliopsida</taxon>
        <taxon>eudicotyledons</taxon>
        <taxon>Gunneridae</taxon>
        <taxon>Pentapetalae</taxon>
        <taxon>rosids</taxon>
        <taxon>fabids</taxon>
        <taxon>Rosales</taxon>
        <taxon>Rosaceae</taxon>
        <taxon>Amygdaloideae</taxon>
        <taxon>Maleae</taxon>
        <taxon>Malus</taxon>
    </lineage>
</organism>
<comment type="subcellular location">
    <subcellularLocation>
        <location evidence="2">Secreted</location>
        <location evidence="2">Extracellular space</location>
        <location evidence="2">Apoplast</location>
    </subcellularLocation>
</comment>
<dbReference type="Gene3D" id="3.30.70.80">
    <property type="entry name" value="Peptidase S8 propeptide/proteinase inhibitor I9"/>
    <property type="match status" value="2"/>
</dbReference>
<dbReference type="FunFam" id="3.50.30.30:FF:000005">
    <property type="entry name" value="subtilisin-like protease SBT1.5"/>
    <property type="match status" value="1"/>
</dbReference>
<keyword evidence="4" id="KW-0052">Apoplast</keyword>
<evidence type="ECO:0000259" key="17">
    <source>
        <dbReference type="Pfam" id="PF05922"/>
    </source>
</evidence>
<feature type="region of interest" description="Disordered" evidence="13">
    <location>
        <begin position="201"/>
        <end position="226"/>
    </location>
</feature>
<comment type="function">
    <text evidence="1">Required for arbuscular mycorrhiza (AM) development during AM symbiosis with AM fungi (e.g. Glomeromycota intraradices).</text>
</comment>
<evidence type="ECO:0000256" key="10">
    <source>
        <dbReference type="ARBA" id="ARBA00023180"/>
    </source>
</evidence>
<dbReference type="InterPro" id="IPR003137">
    <property type="entry name" value="PA_domain"/>
</dbReference>
<reference evidence="18 19" key="1">
    <citation type="journal article" date="2019" name="G3 (Bethesda)">
        <title>Sequencing of a Wild Apple (Malus baccata) Genome Unravels the Differences Between Cultivated and Wild Apple Species Regarding Disease Resistance and Cold Tolerance.</title>
        <authorList>
            <person name="Chen X."/>
        </authorList>
    </citation>
    <scope>NUCLEOTIDE SEQUENCE [LARGE SCALE GENOMIC DNA]</scope>
    <source>
        <strain evidence="19">cv. Shandingzi</strain>
        <tissue evidence="18">Leaves</tissue>
    </source>
</reference>
<dbReference type="FunFam" id="3.40.50.200:FF:000006">
    <property type="entry name" value="Subtilisin-like protease SBT1.5"/>
    <property type="match status" value="1"/>
</dbReference>
<feature type="region of interest" description="Disordered" evidence="13">
    <location>
        <begin position="510"/>
        <end position="538"/>
    </location>
</feature>
<feature type="signal peptide" evidence="14">
    <location>
        <begin position="1"/>
        <end position="22"/>
    </location>
</feature>
<dbReference type="InterPro" id="IPR034197">
    <property type="entry name" value="Peptidases_S8_3"/>
</dbReference>
<evidence type="ECO:0000256" key="14">
    <source>
        <dbReference type="SAM" id="SignalP"/>
    </source>
</evidence>
<dbReference type="InterPro" id="IPR036852">
    <property type="entry name" value="Peptidase_S8/S53_dom_sf"/>
</dbReference>
<evidence type="ECO:0000256" key="8">
    <source>
        <dbReference type="ARBA" id="ARBA00022801"/>
    </source>
</evidence>
<proteinExistence type="inferred from homology"/>
<dbReference type="Pfam" id="PF05922">
    <property type="entry name" value="Inhibitor_I9"/>
    <property type="match status" value="2"/>
</dbReference>
<feature type="active site" description="Charge relay system" evidence="11 12">
    <location>
        <position position="527"/>
    </location>
</feature>
<feature type="domain" description="Peptidase S8/S53" evidence="15">
    <location>
        <begin position="446"/>
        <end position="843"/>
    </location>
</feature>
<evidence type="ECO:0000256" key="5">
    <source>
        <dbReference type="ARBA" id="ARBA00022525"/>
    </source>
</evidence>
<dbReference type="InterPro" id="IPR037045">
    <property type="entry name" value="S8pro/Inhibitor_I9_sf"/>
</dbReference>
<dbReference type="CDD" id="cd02120">
    <property type="entry name" value="PA_subtilisin_like"/>
    <property type="match status" value="1"/>
</dbReference>
<dbReference type="GO" id="GO:0006508">
    <property type="term" value="P:proteolysis"/>
    <property type="evidence" value="ECO:0007669"/>
    <property type="project" value="UniProtKB-KW"/>
</dbReference>
<dbReference type="GO" id="GO:0048731">
    <property type="term" value="P:system development"/>
    <property type="evidence" value="ECO:0007669"/>
    <property type="project" value="UniProtKB-ARBA"/>
</dbReference>
<dbReference type="GO" id="GO:0009609">
    <property type="term" value="P:response to symbiotic bacterium"/>
    <property type="evidence" value="ECO:0007669"/>
    <property type="project" value="UniProtKB-ARBA"/>
</dbReference>
<keyword evidence="19" id="KW-1185">Reference proteome</keyword>
<dbReference type="STRING" id="106549.A0A540MKA4"/>
<evidence type="ECO:0000256" key="11">
    <source>
        <dbReference type="PIRSR" id="PIRSR615500-1"/>
    </source>
</evidence>
<dbReference type="Pfam" id="PF00082">
    <property type="entry name" value="Peptidase_S8"/>
    <property type="match status" value="2"/>
</dbReference>
<evidence type="ECO:0000259" key="16">
    <source>
        <dbReference type="Pfam" id="PF02225"/>
    </source>
</evidence>
<keyword evidence="10" id="KW-0325">Glycoprotein</keyword>
<evidence type="ECO:0000313" key="19">
    <source>
        <dbReference type="Proteomes" id="UP000315295"/>
    </source>
</evidence>
<evidence type="ECO:0000256" key="4">
    <source>
        <dbReference type="ARBA" id="ARBA00022523"/>
    </source>
</evidence>
<sequence length="939" mass="100521">MKISSFMLLVPVMLLALSRICAIVAEDAREQQVKKTYIIHMDKSEMPASFEDDHFQWYDSSLKSVSSSADMLYTYKTIIHGFATRLTAEEAELLEKQSGILSVLPERRYELHTTRTPEFLGLGKSEALLPASGKVSEVIVGVVDTGVWPELKSYDDTGLAAVPSGWKGVCEAGTNFSSSNCNRKLIGARFFSKGYEATVGPIDVNSESKSPRDDDGHGTHTSSTATGSAVSGASLFGYASGTARGMAPQARLATYKACWLGGCFGSDITAAMEKAVEDGVDNRVQREQPERNSHICQKLDVLRLAKIEKTRMSVFILPVALALLLLSNISAIAEDEKEQQMKKTYIIHMDKSNMPASFEDDHFRWYGSSLKLVSDSADMLYTYTNVIHGFSARLTLAEAVLLEKQPGTVSVLPELRYELQTTRTPEFLGISGKHAAVFPGSVKVSDVVIGVVDSGVWPESKSYDDKSLGPVPRSWKGKCEEGKNFNSSSCNRKLIGARFFSRGYEAELGHPMNETKESRSPRDDDGHGTHTSTTAAGSPVPGASLFGYASGTAKGMATQARVATYKVCWLGGCFSSDILAAMDKAVEDGVDILSLSIGRKGYKNYYTDSIAIGAFSVVAKGIFVSCAAGNQGPFKVSSSNNAPWITTVGAGTLDRDFPAYVSLGNRRKYRGISVYGGTSLPSGLLPLVYGSNGSNLCIPDSLVPAKVAGKIVVCDQGENPEVEKSAVVKKAGGVGMILADAEINGEELIADVHLLATIMVGHKADLIAPGVNILAGWTGAVGPTRLDDDTMRVSFNILSGTSMSCPHVSGLAAILKAANPKWSPAAIKSALMTTSYTTHKNGKTVEDIATGNAATPYDYGAGHVDPVAAIDPGLVYDLAVEDYLSFLCALHYTTTDIKKLTHREFTCDSSKNYSVGDLNYPSFAVALYTNSDNSGADLG</sequence>
<dbReference type="Pfam" id="PF02225">
    <property type="entry name" value="PA"/>
    <property type="match status" value="1"/>
</dbReference>
<feature type="active site" description="Charge relay system" evidence="11 12">
    <location>
        <position position="453"/>
    </location>
</feature>
<evidence type="ECO:0008006" key="20">
    <source>
        <dbReference type="Google" id="ProtNLM"/>
    </source>
</evidence>
<dbReference type="PROSITE" id="PS51892">
    <property type="entry name" value="SUBTILASE"/>
    <property type="match status" value="1"/>
</dbReference>
<dbReference type="PROSITE" id="PS00138">
    <property type="entry name" value="SUBTILASE_SER"/>
    <property type="match status" value="1"/>
</dbReference>
<dbReference type="AlphaFoldDB" id="A0A540MKA4"/>
<gene>
    <name evidence="18" type="ORF">C1H46_015130</name>
</gene>
<protein>
    <recommendedName>
        <fullName evidence="20">Inhibitor I9 domain-containing protein</fullName>
    </recommendedName>
</protein>
<evidence type="ECO:0000256" key="2">
    <source>
        <dbReference type="ARBA" id="ARBA00004271"/>
    </source>
</evidence>
<dbReference type="InterPro" id="IPR023828">
    <property type="entry name" value="Peptidase_S8_Ser-AS"/>
</dbReference>
<dbReference type="GO" id="GO:0004252">
    <property type="term" value="F:serine-type endopeptidase activity"/>
    <property type="evidence" value="ECO:0007669"/>
    <property type="project" value="UniProtKB-UniRule"/>
</dbReference>
<evidence type="ECO:0000259" key="15">
    <source>
        <dbReference type="Pfam" id="PF00082"/>
    </source>
</evidence>
<comment type="caution">
    <text evidence="18">The sequence shown here is derived from an EMBL/GenBank/DDBJ whole genome shotgun (WGS) entry which is preliminary data.</text>
</comment>
<feature type="domain" description="Inhibitor I9" evidence="17">
    <location>
        <begin position="36"/>
        <end position="112"/>
    </location>
</feature>
<dbReference type="InterPro" id="IPR015500">
    <property type="entry name" value="Peptidase_S8_subtilisin-rel"/>
</dbReference>
<dbReference type="Gene3D" id="3.50.30.30">
    <property type="match status" value="1"/>
</dbReference>
<feature type="compositionally biased region" description="Low complexity" evidence="13">
    <location>
        <begin position="529"/>
        <end position="538"/>
    </location>
</feature>
<evidence type="ECO:0000256" key="3">
    <source>
        <dbReference type="ARBA" id="ARBA00011073"/>
    </source>
</evidence>
<dbReference type="SUPFAM" id="SSF52743">
    <property type="entry name" value="Subtilisin-like"/>
    <property type="match status" value="2"/>
</dbReference>
<dbReference type="FunFam" id="3.30.70.80:FF:000003">
    <property type="entry name" value="Subtilisin-like protease SBT1.9"/>
    <property type="match status" value="2"/>
</dbReference>
<feature type="domain" description="Inhibitor I9" evidence="17">
    <location>
        <begin position="344"/>
        <end position="420"/>
    </location>
</feature>
<keyword evidence="8 12" id="KW-0378">Hydrolase</keyword>
<evidence type="ECO:0000256" key="7">
    <source>
        <dbReference type="ARBA" id="ARBA00022729"/>
    </source>
</evidence>
<feature type="domain" description="Peptidase S8/S53" evidence="15">
    <location>
        <begin position="137"/>
        <end position="281"/>
    </location>
</feature>
<evidence type="ECO:0000313" key="18">
    <source>
        <dbReference type="EMBL" id="TQD99216.1"/>
    </source>
</evidence>
<name>A0A540MKA4_MALBA</name>
<evidence type="ECO:0000256" key="12">
    <source>
        <dbReference type="PROSITE-ProRule" id="PRU01240"/>
    </source>
</evidence>
<feature type="active site" description="Charge relay system" evidence="11 12">
    <location>
        <position position="802"/>
    </location>
</feature>
<keyword evidence="9 12" id="KW-0720">Serine protease</keyword>
<evidence type="ECO:0000256" key="6">
    <source>
        <dbReference type="ARBA" id="ARBA00022670"/>
    </source>
</evidence>
<dbReference type="GO" id="GO:0009610">
    <property type="term" value="P:response to symbiotic fungus"/>
    <property type="evidence" value="ECO:0007669"/>
    <property type="project" value="UniProtKB-ARBA"/>
</dbReference>
<feature type="compositionally biased region" description="Basic and acidic residues" evidence="13">
    <location>
        <begin position="510"/>
        <end position="528"/>
    </location>
</feature>
<evidence type="ECO:0000256" key="1">
    <source>
        <dbReference type="ARBA" id="ARBA00002076"/>
    </source>
</evidence>
<dbReference type="Gene3D" id="2.60.40.2310">
    <property type="match status" value="1"/>
</dbReference>